<name>A0ACD1I0J6_9EURO</name>
<dbReference type="EMBL" id="KZ824592">
    <property type="protein sequence ID" value="RAK83318.1"/>
    <property type="molecule type" value="Genomic_DNA"/>
</dbReference>
<accession>A0ACD1I0J6</accession>
<reference evidence="1" key="1">
    <citation type="submission" date="2018-02" db="EMBL/GenBank/DDBJ databases">
        <title>The genomes of Aspergillus section Nigri reveals drivers in fungal speciation.</title>
        <authorList>
            <consortium name="DOE Joint Genome Institute"/>
            <person name="Vesth T.C."/>
            <person name="Nybo J."/>
            <person name="Theobald S."/>
            <person name="Brandl J."/>
            <person name="Frisvad J.C."/>
            <person name="Nielsen K.F."/>
            <person name="Lyhne E.K."/>
            <person name="Kogle M.E."/>
            <person name="Kuo A."/>
            <person name="Riley R."/>
            <person name="Clum A."/>
            <person name="Nolan M."/>
            <person name="Lipzen A."/>
            <person name="Salamov A."/>
            <person name="Henrissat B."/>
            <person name="Wiebenga A."/>
            <person name="De vries R.P."/>
            <person name="Grigoriev I.V."/>
            <person name="Mortensen U.H."/>
            <person name="Andersen M.R."/>
            <person name="Baker S.E."/>
        </authorList>
    </citation>
    <scope>NUCLEOTIDE SEQUENCE</scope>
    <source>
        <strain evidence="1">CBS 115574</strain>
    </source>
</reference>
<evidence type="ECO:0000313" key="2">
    <source>
        <dbReference type="Proteomes" id="UP000249748"/>
    </source>
</evidence>
<organism evidence="1 2">
    <name type="scientific">Aspergillus costaricaensis CBS 115574</name>
    <dbReference type="NCBI Taxonomy" id="1448317"/>
    <lineage>
        <taxon>Eukaryota</taxon>
        <taxon>Fungi</taxon>
        <taxon>Dikarya</taxon>
        <taxon>Ascomycota</taxon>
        <taxon>Pezizomycotina</taxon>
        <taxon>Eurotiomycetes</taxon>
        <taxon>Eurotiomycetidae</taxon>
        <taxon>Eurotiales</taxon>
        <taxon>Aspergillaceae</taxon>
        <taxon>Aspergillus</taxon>
        <taxon>Aspergillus subgen. Circumdati</taxon>
    </lineage>
</organism>
<sequence length="80" mass="9100">MTGLTSMAGRRATKHCYGVSHCFCLLYIELHGGCRRGGLFFFFFHLPFFPLIVRRVVPHTALAASIHGYIEIHSLHIQLK</sequence>
<evidence type="ECO:0000313" key="1">
    <source>
        <dbReference type="EMBL" id="RAK83318.1"/>
    </source>
</evidence>
<proteinExistence type="predicted"/>
<keyword evidence="2" id="KW-1185">Reference proteome</keyword>
<dbReference type="Proteomes" id="UP000249748">
    <property type="component" value="Unassembled WGS sequence"/>
</dbReference>
<protein>
    <submittedName>
        <fullName evidence="1">Uncharacterized protein</fullName>
    </submittedName>
</protein>
<gene>
    <name evidence="1" type="ORF">BO79DRAFT_68886</name>
</gene>